<evidence type="ECO:0000313" key="3">
    <source>
        <dbReference type="Proteomes" id="UP000037594"/>
    </source>
</evidence>
<reference evidence="2 3" key="1">
    <citation type="submission" date="2015-06" db="EMBL/GenBank/DDBJ databases">
        <title>Genome sequence of Mycobacterium conceptionense strain MLE.</title>
        <authorList>
            <person name="Greninger A.L."/>
            <person name="Cunningham G."/>
            <person name="Chiu C.Y."/>
            <person name="Miller S."/>
        </authorList>
    </citation>
    <scope>NUCLEOTIDE SEQUENCE [LARGE SCALE GENOMIC DNA]</scope>
    <source>
        <strain evidence="2 3">MLE</strain>
    </source>
</reference>
<organism evidence="2 3">
    <name type="scientific">Mycolicibacterium conceptionense</name>
    <dbReference type="NCBI Taxonomy" id="451644"/>
    <lineage>
        <taxon>Bacteria</taxon>
        <taxon>Bacillati</taxon>
        <taxon>Actinomycetota</taxon>
        <taxon>Actinomycetes</taxon>
        <taxon>Mycobacteriales</taxon>
        <taxon>Mycobacteriaceae</taxon>
        <taxon>Mycolicibacterium</taxon>
    </lineage>
</organism>
<comment type="caution">
    <text evidence="2">The sequence shown here is derived from an EMBL/GenBank/DDBJ whole genome shotgun (WGS) entry which is preliminary data.</text>
</comment>
<evidence type="ECO:0000313" key="2">
    <source>
        <dbReference type="EMBL" id="KMV18289.1"/>
    </source>
</evidence>
<dbReference type="AlphaFoldDB" id="A0A0J8WYR6"/>
<name>A0A0J8WYR6_9MYCO</name>
<evidence type="ECO:0000256" key="1">
    <source>
        <dbReference type="SAM" id="MobiDB-lite"/>
    </source>
</evidence>
<sequence length="365" mass="39949">MSVSEIARRVSIPRPTLNEFIAAAANSNVPTGSAVAPVTPLPVLSESELVQAVQQGGPVTEIAASFGDTDTMFLSREPFARFVKGKWLHIPHLMLRLDETGWIGVSNTTVGYGGTGPTNAHRALSSIGIDDDLAREVAFYNRVSHVVFDADGNPSFNEQGVQWPRLGLAAPEPFGDNLDRFRIKLLVTDGVPCGDDDVLSEPDEADDGFYESEPDGLTQWQRWLKYLDNPPAWLPPSDTRRGTLYTSLEAAGDAGFSDIARADREANRRSPVRVDIDNPYFTYPLIIEQGPVQLWLTAYTSTDPTVWVPPEFHDVLRDSGLLPKEAIDTDAGNKASTLRGLVSRHRNRNRRPSSIPLGLGHATPP</sequence>
<feature type="region of interest" description="Disordered" evidence="1">
    <location>
        <begin position="344"/>
        <end position="365"/>
    </location>
</feature>
<accession>A0A0J8WYR6</accession>
<proteinExistence type="predicted"/>
<protein>
    <submittedName>
        <fullName evidence="2">Uncharacterized protein</fullName>
    </submittedName>
</protein>
<gene>
    <name evidence="2" type="ORF">ACT17_11670</name>
</gene>
<dbReference type="Proteomes" id="UP000037594">
    <property type="component" value="Unassembled WGS sequence"/>
</dbReference>
<dbReference type="EMBL" id="LFOD01000008">
    <property type="protein sequence ID" value="KMV18289.1"/>
    <property type="molecule type" value="Genomic_DNA"/>
</dbReference>
<dbReference type="PATRIC" id="fig|451644.5.peg.2409"/>